<evidence type="ECO:0000256" key="5">
    <source>
        <dbReference type="ARBA" id="ARBA00022829"/>
    </source>
</evidence>
<organism evidence="10 11">
    <name type="scientific">Microthyrium microscopicum</name>
    <dbReference type="NCBI Taxonomy" id="703497"/>
    <lineage>
        <taxon>Eukaryota</taxon>
        <taxon>Fungi</taxon>
        <taxon>Dikarya</taxon>
        <taxon>Ascomycota</taxon>
        <taxon>Pezizomycotina</taxon>
        <taxon>Dothideomycetes</taxon>
        <taxon>Dothideomycetes incertae sedis</taxon>
        <taxon>Microthyriales</taxon>
        <taxon>Microthyriaceae</taxon>
        <taxon>Microthyrium</taxon>
    </lineage>
</organism>
<feature type="compositionally biased region" description="Basic and acidic residues" evidence="8">
    <location>
        <begin position="653"/>
        <end position="697"/>
    </location>
</feature>
<evidence type="ECO:0000313" key="11">
    <source>
        <dbReference type="Proteomes" id="UP000799302"/>
    </source>
</evidence>
<comment type="subcellular location">
    <subcellularLocation>
        <location evidence="2">Cytoplasm</location>
        <location evidence="2">Cytoskeleton</location>
        <location evidence="2">Spindle</location>
    </subcellularLocation>
    <subcellularLocation>
        <location evidence="1">Nucleus</location>
    </subcellularLocation>
</comment>
<evidence type="ECO:0000256" key="4">
    <source>
        <dbReference type="ARBA" id="ARBA00022490"/>
    </source>
</evidence>
<feature type="compositionally biased region" description="Basic and acidic residues" evidence="8">
    <location>
        <begin position="213"/>
        <end position="225"/>
    </location>
</feature>
<dbReference type="PANTHER" id="PTHR13142">
    <property type="entry name" value="INNER CENTROMERE PROTEIN"/>
    <property type="match status" value="1"/>
</dbReference>
<evidence type="ECO:0000256" key="2">
    <source>
        <dbReference type="ARBA" id="ARBA00004186"/>
    </source>
</evidence>
<proteinExistence type="inferred from homology"/>
<evidence type="ECO:0000256" key="6">
    <source>
        <dbReference type="ARBA" id="ARBA00023212"/>
    </source>
</evidence>
<evidence type="ECO:0000313" key="10">
    <source>
        <dbReference type="EMBL" id="KAF2674764.1"/>
    </source>
</evidence>
<feature type="compositionally biased region" description="Basic and acidic residues" evidence="8">
    <location>
        <begin position="839"/>
        <end position="936"/>
    </location>
</feature>
<dbReference type="Pfam" id="PF03941">
    <property type="entry name" value="INCENP_ARK-bind"/>
    <property type="match status" value="1"/>
</dbReference>
<dbReference type="CDD" id="cd06503">
    <property type="entry name" value="ATP-synt_Fo_b"/>
    <property type="match status" value="1"/>
</dbReference>
<evidence type="ECO:0000256" key="1">
    <source>
        <dbReference type="ARBA" id="ARBA00004123"/>
    </source>
</evidence>
<feature type="compositionally biased region" description="Low complexity" evidence="8">
    <location>
        <begin position="1087"/>
        <end position="1106"/>
    </location>
</feature>
<keyword evidence="4" id="KW-0963">Cytoplasm</keyword>
<name>A0A6A6UUY2_9PEZI</name>
<comment type="similarity">
    <text evidence="3">Belongs to the INCENP family.</text>
</comment>
<keyword evidence="11" id="KW-1185">Reference proteome</keyword>
<feature type="compositionally biased region" description="Polar residues" evidence="8">
    <location>
        <begin position="430"/>
        <end position="443"/>
    </location>
</feature>
<dbReference type="GO" id="GO:0005634">
    <property type="term" value="C:nucleus"/>
    <property type="evidence" value="ECO:0007669"/>
    <property type="project" value="UniProtKB-SubCell"/>
</dbReference>
<keyword evidence="5" id="KW-0159">Chromosome partition</keyword>
<feature type="compositionally biased region" description="Polar residues" evidence="8">
    <location>
        <begin position="343"/>
        <end position="363"/>
    </location>
</feature>
<feature type="compositionally biased region" description="Basic and acidic residues" evidence="8">
    <location>
        <begin position="486"/>
        <end position="495"/>
    </location>
</feature>
<dbReference type="GO" id="GO:0007059">
    <property type="term" value="P:chromosome segregation"/>
    <property type="evidence" value="ECO:0007669"/>
    <property type="project" value="UniProtKB-KW"/>
</dbReference>
<keyword evidence="7" id="KW-0539">Nucleus</keyword>
<feature type="region of interest" description="Disordered" evidence="8">
    <location>
        <begin position="626"/>
        <end position="1032"/>
    </location>
</feature>
<feature type="compositionally biased region" description="Low complexity" evidence="8">
    <location>
        <begin position="810"/>
        <end position="820"/>
    </location>
</feature>
<feature type="compositionally biased region" description="Polar residues" evidence="8">
    <location>
        <begin position="521"/>
        <end position="531"/>
    </location>
</feature>
<feature type="compositionally biased region" description="Polar residues" evidence="8">
    <location>
        <begin position="240"/>
        <end position="249"/>
    </location>
</feature>
<evidence type="ECO:0000256" key="3">
    <source>
        <dbReference type="ARBA" id="ARBA00010042"/>
    </source>
</evidence>
<dbReference type="OrthoDB" id="6123at2759"/>
<feature type="compositionally biased region" description="Polar residues" evidence="8">
    <location>
        <begin position="821"/>
        <end position="837"/>
    </location>
</feature>
<feature type="compositionally biased region" description="Acidic residues" evidence="8">
    <location>
        <begin position="282"/>
        <end position="293"/>
    </location>
</feature>
<feature type="compositionally biased region" description="Polar residues" evidence="8">
    <location>
        <begin position="789"/>
        <end position="798"/>
    </location>
</feature>
<dbReference type="AlphaFoldDB" id="A0A6A6UUY2"/>
<dbReference type="PANTHER" id="PTHR13142:SF1">
    <property type="entry name" value="INNER CENTROMERE PROTEIN"/>
    <property type="match status" value="1"/>
</dbReference>
<feature type="compositionally biased region" description="Polar residues" evidence="8">
    <location>
        <begin position="1113"/>
        <end position="1128"/>
    </location>
</feature>
<keyword evidence="6" id="KW-0206">Cytoskeleton</keyword>
<feature type="compositionally biased region" description="Basic and acidic residues" evidence="8">
    <location>
        <begin position="397"/>
        <end position="408"/>
    </location>
</feature>
<feature type="compositionally biased region" description="Low complexity" evidence="8">
    <location>
        <begin position="159"/>
        <end position="168"/>
    </location>
</feature>
<accession>A0A6A6UUY2</accession>
<feature type="domain" description="Inner centromere protein ARK-binding" evidence="9">
    <location>
        <begin position="1141"/>
        <end position="1194"/>
    </location>
</feature>
<protein>
    <recommendedName>
        <fullName evidence="9">Inner centromere protein ARK-binding domain-containing protein</fullName>
    </recommendedName>
</protein>
<feature type="region of interest" description="Disordered" evidence="8">
    <location>
        <begin position="159"/>
        <end position="178"/>
    </location>
</feature>
<feature type="compositionally biased region" description="Polar residues" evidence="8">
    <location>
        <begin position="538"/>
        <end position="551"/>
    </location>
</feature>
<feature type="region of interest" description="Disordered" evidence="8">
    <location>
        <begin position="1192"/>
        <end position="1255"/>
    </location>
</feature>
<reference evidence="10" key="1">
    <citation type="journal article" date="2020" name="Stud. Mycol.">
        <title>101 Dothideomycetes genomes: a test case for predicting lifestyles and emergence of pathogens.</title>
        <authorList>
            <person name="Haridas S."/>
            <person name="Albert R."/>
            <person name="Binder M."/>
            <person name="Bloem J."/>
            <person name="Labutti K."/>
            <person name="Salamov A."/>
            <person name="Andreopoulos B."/>
            <person name="Baker S."/>
            <person name="Barry K."/>
            <person name="Bills G."/>
            <person name="Bluhm B."/>
            <person name="Cannon C."/>
            <person name="Castanera R."/>
            <person name="Culley D."/>
            <person name="Daum C."/>
            <person name="Ezra D."/>
            <person name="Gonzalez J."/>
            <person name="Henrissat B."/>
            <person name="Kuo A."/>
            <person name="Liang C."/>
            <person name="Lipzen A."/>
            <person name="Lutzoni F."/>
            <person name="Magnuson J."/>
            <person name="Mondo S."/>
            <person name="Nolan M."/>
            <person name="Ohm R."/>
            <person name="Pangilinan J."/>
            <person name="Park H.-J."/>
            <person name="Ramirez L."/>
            <person name="Alfaro M."/>
            <person name="Sun H."/>
            <person name="Tritt A."/>
            <person name="Yoshinaga Y."/>
            <person name="Zwiers L.-H."/>
            <person name="Turgeon B."/>
            <person name="Goodwin S."/>
            <person name="Spatafora J."/>
            <person name="Crous P."/>
            <person name="Grigoriev I."/>
        </authorList>
    </citation>
    <scope>NUCLEOTIDE SEQUENCE</scope>
    <source>
        <strain evidence="10">CBS 115976</strain>
    </source>
</reference>
<evidence type="ECO:0000259" key="9">
    <source>
        <dbReference type="Pfam" id="PF03941"/>
    </source>
</evidence>
<evidence type="ECO:0000256" key="8">
    <source>
        <dbReference type="SAM" id="MobiDB-lite"/>
    </source>
</evidence>
<feature type="region of interest" description="Disordered" evidence="8">
    <location>
        <begin position="461"/>
        <end position="577"/>
    </location>
</feature>
<dbReference type="InterPro" id="IPR005635">
    <property type="entry name" value="Inner_centromere_prot_ARK-bd"/>
</dbReference>
<feature type="region of interest" description="Disordered" evidence="8">
    <location>
        <begin position="1086"/>
        <end position="1129"/>
    </location>
</feature>
<dbReference type="Proteomes" id="UP000799302">
    <property type="component" value="Unassembled WGS sequence"/>
</dbReference>
<dbReference type="GO" id="GO:0005819">
    <property type="term" value="C:spindle"/>
    <property type="evidence" value="ECO:0007669"/>
    <property type="project" value="UniProtKB-SubCell"/>
</dbReference>
<feature type="region of interest" description="Disordered" evidence="8">
    <location>
        <begin position="198"/>
        <end position="443"/>
    </location>
</feature>
<feature type="compositionally biased region" description="Low complexity" evidence="8">
    <location>
        <begin position="250"/>
        <end position="263"/>
    </location>
</feature>
<sequence>MPPQSKLPTGSAPWIVNELRAAQSMTNDEVEDFSYNVRNEMEWLNEHMNEIFANERINVIDVFKTPGKLRGKTPRTARQRQVLGNRAPLTDIFAPNPASSAAKATSAKLTGRFEIPNDIENRYPVRTSPTKPTAASFLRTIYKDSGYHDEMDVDLPQTQSTQYAQSTQHGPASPTKSYHEDAIEDVIMSDRVESAKIEPARVSHDSFVSAKENPSRKPSAEELRAQETQSTMADEPVTSPPYQASIAQFSSKKSPAKGPSPHKLSPIAQPMFETQSTTVVDDAMDLDDEEESSTDSPVKLTRKSSLTFASIPAREPLAKASIGPRPSHVDASKSFGARASHLGRNTTSRTTAGPSTATFQASSHDAMDIDQTSRPAAPENEQSETLKLHNKTSTQGLKDRINMLKQAREAPSSKPLHTSTDKPLYPSLPPATQETEMVPSQQTQLQEKFVSENYTTYESDDDWIAPITKPGPSFTEASNHQYGPTRESRLVDEVSNRLAGIDSPKTRQASPSRPGLHKKMVSTTVLESPTRSAMAPDPSTQKPISVSNPTPNLGADGTTTPHGSPPRSPSGRKLLDAPLSASKAKFYSVLKSAKNMFASSAGASAQAKMDALSPGRLRSAYAEPLASPSVDVRPAPALFPSIDAGAMASTAQEGRRTRSSTEREHKRKQEQDQAKQDAEHRRAAVELEKIREKERAKAAAAAQQKMNRALPAKSLPRPNNPARPETASSKDSDGDDMPPPPPPKSMLPTTQGRKNQTRRIPAPRPTKEAAKSKPAPVVIRMPSQRIGEPSNSVLNQSLHDPIPPPPPPKTGMTTKPPLMTAHSNSSTSSIRTLTATQKRALEAANKKKENEKRVAERKAEEKRAAERKIEQKRELERKRQERIEEARKLEEERKAAEQQRMQEARKLAQRKAEEAKRAEQERREAQRQAQRPESRHNAQPARGDVGQSRPLNKANLVHDPMRPHIQMNPAKPPKRALPADTDDHGPSRAAPQRTGPAYQQLDAKRRKTEDDELAMPEHRGSVMQPPVRQSNNRKDNKFAHAYTPNHGQVPAIQVSKTVASQQIHMQHKTPQTNMAQFANGHIPFAPSGSQSQWTTTASSSSQQLKTPAHQLKTPASASNNGQTLSPYYTPSDYGEYIELPDIPSDSDEEFSDDGFVVPDWAKSPNLHELLKAQQMIDPETVFGPIGPLNMDKVFGGNKERQKKFRQRTSSANWNGPDKLTDSERKRDRRARQRLEDDGGWDMVAQNKALRKSPKP</sequence>
<gene>
    <name evidence="10" type="ORF">BT63DRAFT_435817</name>
</gene>
<dbReference type="EMBL" id="MU004230">
    <property type="protein sequence ID" value="KAF2674764.1"/>
    <property type="molecule type" value="Genomic_DNA"/>
</dbReference>
<evidence type="ECO:0000256" key="7">
    <source>
        <dbReference type="ARBA" id="ARBA00023242"/>
    </source>
</evidence>